<dbReference type="PANTHER" id="PTHR11040">
    <property type="entry name" value="ZINC/IRON TRANSPORTER"/>
    <property type="match status" value="1"/>
</dbReference>
<gene>
    <name evidence="8" type="ORF">SCF082_LOCUS44832</name>
</gene>
<comment type="subcellular location">
    <subcellularLocation>
        <location evidence="1">Membrane</location>
        <topology evidence="1">Multi-pass membrane protein</topology>
    </subcellularLocation>
</comment>
<keyword evidence="9" id="KW-1185">Reference proteome</keyword>
<dbReference type="Proteomes" id="UP001642464">
    <property type="component" value="Unassembled WGS sequence"/>
</dbReference>
<dbReference type="EMBL" id="CAXAMM010040795">
    <property type="protein sequence ID" value="CAK9095458.1"/>
    <property type="molecule type" value="Genomic_DNA"/>
</dbReference>
<feature type="region of interest" description="Disordered" evidence="5">
    <location>
        <begin position="602"/>
        <end position="972"/>
    </location>
</feature>
<sequence length="1003" mass="109612">MVSDVAMKLISAAMIFTVALVAAVLSRVTSHLAPKVVGVINSGAGGILLAVTLVHMLSDNSGDLDAAGTSIFQFFTGTEDGSFPLGFALCGLGFLTNVSVAVFLPDRSQEHTSHSNWEDDSSSASSSPGRDLVELSHQHSCVSGLSGLFGLCVHSLVAGTAAGAAEGMGSFGPTVIAILAHKGFAAFSLGSLMMPSVTKLCWWLSMVFMALMTPVGIILGMLLMQDFSGSISAGLICFASGLLLAIATYDMLMPALLLGKALLGPLLECASTIRSCFPGFINEPPRYSETSAHMMPAFSVLGCPDARLFEEMAHHLDQGGALRRLSLPLAAELAWAWAQARVEAPSAFQTLEELCVSNIESLETEDVCGFAWAFATADRAHAATREGTFRALQSYAERYAGRFRPAEVRVLCWVLDSRSLLGPRLRSRAEHLESGQTQSMAQDGYTATVVIGCGDCQETQKTFQLKPGRKNKVIRVGRSTHSDLLFGNPSVSWHHMNITLNRGSKSQGIAPHVTVKDLSSSGSAAKVKGRGWCRLAKEVDHQIDSGTIFALPCRIKPKAGEDLDKARCTFAVYFFEEEPGGGWKAPKITSQEFAELHTVPIWDTGEPTPFVKPSVEVEAKDPEVAEVSKKDEKKKEAPKEAKKQEKDSKKESKKESSKKESKKDSSKKESSKKEASKKEDSKKKKAQKVVEEELSAEPDPDEEEAEDEAKEDEEEKEAEEKEEEEEAKEDEEEAEDAKEDEEEAKEEEEEEAEAKEEEEEAEAKEDEEEAEAKEDEEEAEAKEDEEEAEAKEDEEEVEAKEDEDEEEVKEVETEEGEPEDKDEEEAEAKEDEEEVQELEKTEEAEKEDASEEEEKPKLASESEEEAKEASEEAEAKEGSDDEKEKDASESAKPAAGDDSDSDEKPAEQKEDSDSEEKPAEQKDDSDSEEKPAAQKDDSDSEDKEAEQPKEASDSEKEAEAKEDSDSDARRAMRVTNLLSQNRVVFITTTSVYATRSRWAAACA</sequence>
<keyword evidence="2 6" id="KW-0812">Transmembrane</keyword>
<feature type="transmembrane region" description="Helical" evidence="6">
    <location>
        <begin position="230"/>
        <end position="252"/>
    </location>
</feature>
<feature type="transmembrane region" description="Helical" evidence="6">
    <location>
        <begin position="6"/>
        <end position="25"/>
    </location>
</feature>
<dbReference type="SUPFAM" id="SSF49879">
    <property type="entry name" value="SMAD/FHA domain"/>
    <property type="match status" value="1"/>
</dbReference>
<feature type="transmembrane region" description="Helical" evidence="6">
    <location>
        <begin position="145"/>
        <end position="165"/>
    </location>
</feature>
<keyword evidence="4 6" id="KW-0472">Membrane</keyword>
<evidence type="ECO:0000256" key="5">
    <source>
        <dbReference type="SAM" id="MobiDB-lite"/>
    </source>
</evidence>
<accession>A0ABP0R588</accession>
<dbReference type="PANTHER" id="PTHR11040:SF140">
    <property type="entry name" value="ZRT (ZRT), IRT- (IRT-) LIKE PROTEIN TRANSPORTER"/>
    <property type="match status" value="1"/>
</dbReference>
<dbReference type="InterPro" id="IPR003689">
    <property type="entry name" value="ZIP"/>
</dbReference>
<dbReference type="InterPro" id="IPR000253">
    <property type="entry name" value="FHA_dom"/>
</dbReference>
<dbReference type="Gene3D" id="2.60.200.20">
    <property type="match status" value="1"/>
</dbReference>
<feature type="compositionally biased region" description="Basic and acidic residues" evidence="5">
    <location>
        <begin position="945"/>
        <end position="970"/>
    </location>
</feature>
<dbReference type="CDD" id="cd00060">
    <property type="entry name" value="FHA"/>
    <property type="match status" value="1"/>
</dbReference>
<reference evidence="8 9" key="1">
    <citation type="submission" date="2024-02" db="EMBL/GenBank/DDBJ databases">
        <authorList>
            <person name="Chen Y."/>
            <person name="Shah S."/>
            <person name="Dougan E. K."/>
            <person name="Thang M."/>
            <person name="Chan C."/>
        </authorList>
    </citation>
    <scope>NUCLEOTIDE SEQUENCE [LARGE SCALE GENOMIC DNA]</scope>
</reference>
<proteinExistence type="predicted"/>
<feature type="region of interest" description="Disordered" evidence="5">
    <location>
        <begin position="111"/>
        <end position="131"/>
    </location>
</feature>
<dbReference type="Pfam" id="PF00498">
    <property type="entry name" value="FHA"/>
    <property type="match status" value="1"/>
</dbReference>
<dbReference type="Pfam" id="PF02535">
    <property type="entry name" value="Zip"/>
    <property type="match status" value="1"/>
</dbReference>
<feature type="compositionally biased region" description="Basic and acidic residues" evidence="5">
    <location>
        <begin position="615"/>
        <end position="682"/>
    </location>
</feature>
<protein>
    <submittedName>
        <fullName evidence="8">Dynein heavy chain-like protein PF11_0240</fullName>
    </submittedName>
</protein>
<evidence type="ECO:0000256" key="1">
    <source>
        <dbReference type="ARBA" id="ARBA00004141"/>
    </source>
</evidence>
<evidence type="ECO:0000313" key="9">
    <source>
        <dbReference type="Proteomes" id="UP001642464"/>
    </source>
</evidence>
<feature type="transmembrane region" description="Helical" evidence="6">
    <location>
        <begin position="200"/>
        <end position="224"/>
    </location>
</feature>
<name>A0ABP0R588_9DINO</name>
<dbReference type="InterPro" id="IPR008984">
    <property type="entry name" value="SMAD_FHA_dom_sf"/>
</dbReference>
<feature type="transmembrane region" description="Helical" evidence="6">
    <location>
        <begin position="83"/>
        <end position="104"/>
    </location>
</feature>
<dbReference type="PROSITE" id="PS50006">
    <property type="entry name" value="FHA_DOMAIN"/>
    <property type="match status" value="1"/>
</dbReference>
<feature type="compositionally biased region" description="Basic and acidic residues" evidence="5">
    <location>
        <begin position="867"/>
        <end position="889"/>
    </location>
</feature>
<comment type="caution">
    <text evidence="8">The sequence shown here is derived from an EMBL/GenBank/DDBJ whole genome shotgun (WGS) entry which is preliminary data.</text>
</comment>
<feature type="compositionally biased region" description="Acidic residues" evidence="5">
    <location>
        <begin position="844"/>
        <end position="853"/>
    </location>
</feature>
<evidence type="ECO:0000256" key="6">
    <source>
        <dbReference type="SAM" id="Phobius"/>
    </source>
</evidence>
<evidence type="ECO:0000313" key="8">
    <source>
        <dbReference type="EMBL" id="CAK9095458.1"/>
    </source>
</evidence>
<feature type="compositionally biased region" description="Acidic residues" evidence="5">
    <location>
        <begin position="692"/>
        <end position="836"/>
    </location>
</feature>
<evidence type="ECO:0000259" key="7">
    <source>
        <dbReference type="PROSITE" id="PS50006"/>
    </source>
</evidence>
<evidence type="ECO:0000256" key="3">
    <source>
        <dbReference type="ARBA" id="ARBA00022989"/>
    </source>
</evidence>
<feature type="transmembrane region" description="Helical" evidence="6">
    <location>
        <begin position="37"/>
        <end position="57"/>
    </location>
</feature>
<evidence type="ECO:0000256" key="2">
    <source>
        <dbReference type="ARBA" id="ARBA00022692"/>
    </source>
</evidence>
<feature type="compositionally biased region" description="Basic and acidic residues" evidence="5">
    <location>
        <begin position="902"/>
        <end position="937"/>
    </location>
</feature>
<organism evidence="8 9">
    <name type="scientific">Durusdinium trenchii</name>
    <dbReference type="NCBI Taxonomy" id="1381693"/>
    <lineage>
        <taxon>Eukaryota</taxon>
        <taxon>Sar</taxon>
        <taxon>Alveolata</taxon>
        <taxon>Dinophyceae</taxon>
        <taxon>Suessiales</taxon>
        <taxon>Symbiodiniaceae</taxon>
        <taxon>Durusdinium</taxon>
    </lineage>
</organism>
<keyword evidence="3 6" id="KW-1133">Transmembrane helix</keyword>
<evidence type="ECO:0000256" key="4">
    <source>
        <dbReference type="ARBA" id="ARBA00023136"/>
    </source>
</evidence>
<feature type="domain" description="FHA" evidence="7">
    <location>
        <begin position="474"/>
        <end position="523"/>
    </location>
</feature>